<dbReference type="EMBL" id="WAIE01000002">
    <property type="protein sequence ID" value="KAB1442360.1"/>
    <property type="molecule type" value="Genomic_DNA"/>
</dbReference>
<organism evidence="8 9">
    <name type="scientific">Pseudodesulfovibrio senegalensis</name>
    <dbReference type="NCBI Taxonomy" id="1721087"/>
    <lineage>
        <taxon>Bacteria</taxon>
        <taxon>Pseudomonadati</taxon>
        <taxon>Thermodesulfobacteriota</taxon>
        <taxon>Desulfovibrionia</taxon>
        <taxon>Desulfovibrionales</taxon>
        <taxon>Desulfovibrionaceae</taxon>
    </lineage>
</organism>
<dbReference type="OrthoDB" id="5416392at2"/>
<feature type="domain" description="EamA" evidence="7">
    <location>
        <begin position="155"/>
        <end position="287"/>
    </location>
</feature>
<reference evidence="8 9" key="1">
    <citation type="journal article" date="2017" name="Int. J. Syst. Evol. Microbiol.">
        <title>Desulfovibrio senegalensis sp. nov., a mesophilic sulfate reducer isolated from marine sediment.</title>
        <authorList>
            <person name="Thioye A."/>
            <person name="Gam Z.B.A."/>
            <person name="Mbengue M."/>
            <person name="Cayol J.L."/>
            <person name="Joseph-Bartoli M."/>
            <person name="Toure-Kane C."/>
            <person name="Labat M."/>
        </authorList>
    </citation>
    <scope>NUCLEOTIDE SEQUENCE [LARGE SCALE GENOMIC DNA]</scope>
    <source>
        <strain evidence="8 9">DSM 101509</strain>
    </source>
</reference>
<evidence type="ECO:0000256" key="4">
    <source>
        <dbReference type="ARBA" id="ARBA00022989"/>
    </source>
</evidence>
<dbReference type="PANTHER" id="PTHR32322">
    <property type="entry name" value="INNER MEMBRANE TRANSPORTER"/>
    <property type="match status" value="1"/>
</dbReference>
<dbReference type="Gene3D" id="1.10.3730.20">
    <property type="match status" value="2"/>
</dbReference>
<evidence type="ECO:0000256" key="5">
    <source>
        <dbReference type="ARBA" id="ARBA00023136"/>
    </source>
</evidence>
<dbReference type="InterPro" id="IPR050638">
    <property type="entry name" value="AA-Vitamin_Transporters"/>
</dbReference>
<feature type="transmembrane region" description="Helical" evidence="6">
    <location>
        <begin position="34"/>
        <end position="55"/>
    </location>
</feature>
<proteinExistence type="predicted"/>
<gene>
    <name evidence="8" type="ORF">F8A88_07895</name>
</gene>
<feature type="transmembrane region" description="Helical" evidence="6">
    <location>
        <begin position="67"/>
        <end position="86"/>
    </location>
</feature>
<dbReference type="InterPro" id="IPR000620">
    <property type="entry name" value="EamA_dom"/>
</dbReference>
<keyword evidence="4 6" id="KW-1133">Transmembrane helix</keyword>
<keyword evidence="9" id="KW-1185">Reference proteome</keyword>
<dbReference type="InterPro" id="IPR037185">
    <property type="entry name" value="EmrE-like"/>
</dbReference>
<dbReference type="Proteomes" id="UP000438699">
    <property type="component" value="Unassembled WGS sequence"/>
</dbReference>
<feature type="transmembrane region" description="Helical" evidence="6">
    <location>
        <begin position="155"/>
        <end position="177"/>
    </location>
</feature>
<comment type="subcellular location">
    <subcellularLocation>
        <location evidence="1">Cell membrane</location>
        <topology evidence="1">Multi-pass membrane protein</topology>
    </subcellularLocation>
</comment>
<dbReference type="AlphaFoldDB" id="A0A6N6N4C9"/>
<feature type="transmembrane region" description="Helical" evidence="6">
    <location>
        <begin position="98"/>
        <end position="118"/>
    </location>
</feature>
<feature type="transmembrane region" description="Helical" evidence="6">
    <location>
        <begin position="184"/>
        <end position="204"/>
    </location>
</feature>
<keyword evidence="2" id="KW-1003">Cell membrane</keyword>
<keyword evidence="5 6" id="KW-0472">Membrane</keyword>
<accession>A0A6N6N4C9</accession>
<feature type="transmembrane region" description="Helical" evidence="6">
    <location>
        <begin position="216"/>
        <end position="236"/>
    </location>
</feature>
<comment type="caution">
    <text evidence="8">The sequence shown here is derived from an EMBL/GenBank/DDBJ whole genome shotgun (WGS) entry which is preliminary data.</text>
</comment>
<dbReference type="Pfam" id="PF00892">
    <property type="entry name" value="EamA"/>
    <property type="match status" value="2"/>
</dbReference>
<evidence type="ECO:0000256" key="3">
    <source>
        <dbReference type="ARBA" id="ARBA00022692"/>
    </source>
</evidence>
<evidence type="ECO:0000259" key="7">
    <source>
        <dbReference type="Pfam" id="PF00892"/>
    </source>
</evidence>
<dbReference type="GO" id="GO:0005886">
    <property type="term" value="C:plasma membrane"/>
    <property type="evidence" value="ECO:0007669"/>
    <property type="project" value="UniProtKB-SubCell"/>
</dbReference>
<evidence type="ECO:0000256" key="1">
    <source>
        <dbReference type="ARBA" id="ARBA00004651"/>
    </source>
</evidence>
<sequence length="297" mass="32516">MTLLHGRPAAYAALLLAALFWASSFPALKIAFSIYDPMVVLFFRMLLGCLCLIAFSRNFSNVNYRPGDWKLLLFMSICEPGLYFIFESSALQYTEASQAGMICAMAPLMVAIAARFILKEPFTRRTATGFIMAIAGAALLSLLSEKTDNAPNPVLGNFLEFMAMVCTTGYMITLKFLSDRYNPWFLTMVQAAVGTVFFFPLLFLPTTVPPVVFDPVGIGTIVFLGIVVTVGGYGLYNVGMSRLPAGQASAFINLIPVFTLLLSWLLLGERLSLLQYACCGLVLAGVWHSQGKNKNQS</sequence>
<dbReference type="PANTHER" id="PTHR32322:SF18">
    <property type="entry name" value="S-ADENOSYLMETHIONINE_S-ADENOSYLHOMOCYSTEINE TRANSPORTER"/>
    <property type="match status" value="1"/>
</dbReference>
<evidence type="ECO:0000256" key="2">
    <source>
        <dbReference type="ARBA" id="ARBA00022475"/>
    </source>
</evidence>
<feature type="transmembrane region" description="Helical" evidence="6">
    <location>
        <begin position="273"/>
        <end position="289"/>
    </location>
</feature>
<feature type="transmembrane region" description="Helical" evidence="6">
    <location>
        <begin position="248"/>
        <end position="267"/>
    </location>
</feature>
<feature type="domain" description="EamA" evidence="7">
    <location>
        <begin position="11"/>
        <end position="141"/>
    </location>
</feature>
<evidence type="ECO:0000313" key="9">
    <source>
        <dbReference type="Proteomes" id="UP000438699"/>
    </source>
</evidence>
<dbReference type="RefSeq" id="WP_151150581.1">
    <property type="nucleotide sequence ID" value="NZ_WAIE01000002.1"/>
</dbReference>
<evidence type="ECO:0000313" key="8">
    <source>
        <dbReference type="EMBL" id="KAB1442360.1"/>
    </source>
</evidence>
<name>A0A6N6N4C9_9BACT</name>
<dbReference type="SUPFAM" id="SSF103481">
    <property type="entry name" value="Multidrug resistance efflux transporter EmrE"/>
    <property type="match status" value="2"/>
</dbReference>
<protein>
    <submittedName>
        <fullName evidence="8">DMT family transporter</fullName>
    </submittedName>
</protein>
<keyword evidence="3 6" id="KW-0812">Transmembrane</keyword>
<feature type="transmembrane region" description="Helical" evidence="6">
    <location>
        <begin position="125"/>
        <end position="143"/>
    </location>
</feature>
<evidence type="ECO:0000256" key="6">
    <source>
        <dbReference type="SAM" id="Phobius"/>
    </source>
</evidence>